<dbReference type="EMBL" id="DYWQ01000094">
    <property type="protein sequence ID" value="HJF45396.1"/>
    <property type="molecule type" value="Genomic_DNA"/>
</dbReference>
<accession>A0A921GFM4</accession>
<protein>
    <submittedName>
        <fullName evidence="1">Uncharacterized protein</fullName>
    </submittedName>
</protein>
<organism evidence="1 2">
    <name type="scientific">Thermophilibacter provencensis</name>
    <dbReference type="NCBI Taxonomy" id="1852386"/>
    <lineage>
        <taxon>Bacteria</taxon>
        <taxon>Bacillati</taxon>
        <taxon>Actinomycetota</taxon>
        <taxon>Coriobacteriia</taxon>
        <taxon>Coriobacteriales</taxon>
        <taxon>Atopobiaceae</taxon>
        <taxon>Thermophilibacter</taxon>
    </lineage>
</organism>
<name>A0A921GFM4_9ACTN</name>
<sequence>MTKLAPIMGELFPYTKAAAVEVIDASDEMREWTERVRDALQRECTQVERGQVERDIIQSIFVDCLYMEQNDVHKLERWTREGGLW</sequence>
<reference evidence="1" key="1">
    <citation type="journal article" date="2021" name="PeerJ">
        <title>Extensive microbial diversity within the chicken gut microbiome revealed by metagenomics and culture.</title>
        <authorList>
            <person name="Gilroy R."/>
            <person name="Ravi A."/>
            <person name="Getino M."/>
            <person name="Pursley I."/>
            <person name="Horton D.L."/>
            <person name="Alikhan N.F."/>
            <person name="Baker D."/>
            <person name="Gharbi K."/>
            <person name="Hall N."/>
            <person name="Watson M."/>
            <person name="Adriaenssens E.M."/>
            <person name="Foster-Nyarko E."/>
            <person name="Jarju S."/>
            <person name="Secka A."/>
            <person name="Antonio M."/>
            <person name="Oren A."/>
            <person name="Chaudhuri R.R."/>
            <person name="La Ragione R."/>
            <person name="Hildebrand F."/>
            <person name="Pallen M.J."/>
        </authorList>
    </citation>
    <scope>NUCLEOTIDE SEQUENCE</scope>
    <source>
        <strain evidence="1">CHK124-7917</strain>
    </source>
</reference>
<reference evidence="1" key="2">
    <citation type="submission" date="2021-09" db="EMBL/GenBank/DDBJ databases">
        <authorList>
            <person name="Gilroy R."/>
        </authorList>
    </citation>
    <scope>NUCLEOTIDE SEQUENCE</scope>
    <source>
        <strain evidence="1">CHK124-7917</strain>
    </source>
</reference>
<dbReference type="RefSeq" id="WP_274959172.1">
    <property type="nucleotide sequence ID" value="NZ_DYWQ01000094.1"/>
</dbReference>
<comment type="caution">
    <text evidence="1">The sequence shown here is derived from an EMBL/GenBank/DDBJ whole genome shotgun (WGS) entry which is preliminary data.</text>
</comment>
<dbReference type="AlphaFoldDB" id="A0A921GFM4"/>
<gene>
    <name evidence="1" type="ORF">K8U72_06380</name>
</gene>
<evidence type="ECO:0000313" key="2">
    <source>
        <dbReference type="Proteomes" id="UP000697330"/>
    </source>
</evidence>
<proteinExistence type="predicted"/>
<evidence type="ECO:0000313" key="1">
    <source>
        <dbReference type="EMBL" id="HJF45396.1"/>
    </source>
</evidence>
<dbReference type="Proteomes" id="UP000697330">
    <property type="component" value="Unassembled WGS sequence"/>
</dbReference>